<evidence type="ECO:0000256" key="2">
    <source>
        <dbReference type="ARBA" id="ARBA00007925"/>
    </source>
</evidence>
<comment type="subcellular location">
    <subcellularLocation>
        <location evidence="1">Nucleus</location>
    </subcellularLocation>
</comment>
<feature type="compositionally biased region" description="Polar residues" evidence="5">
    <location>
        <begin position="161"/>
        <end position="184"/>
    </location>
</feature>
<dbReference type="InterPro" id="IPR019140">
    <property type="entry name" value="MCM_complex-bd"/>
</dbReference>
<comment type="caution">
    <text evidence="6">The sequence shown here is derived from an EMBL/GenBank/DDBJ whole genome shotgun (WGS) entry which is preliminary data.</text>
</comment>
<keyword evidence="7" id="KW-1185">Reference proteome</keyword>
<dbReference type="EMBL" id="JABFTP020000124">
    <property type="protein sequence ID" value="KAL3279916.1"/>
    <property type="molecule type" value="Genomic_DNA"/>
</dbReference>
<dbReference type="Pfam" id="PF09739">
    <property type="entry name" value="MCM_bind"/>
    <property type="match status" value="1"/>
</dbReference>
<feature type="region of interest" description="Disordered" evidence="5">
    <location>
        <begin position="138"/>
        <end position="184"/>
    </location>
</feature>
<feature type="compositionally biased region" description="Acidic residues" evidence="5">
    <location>
        <begin position="148"/>
        <end position="160"/>
    </location>
</feature>
<dbReference type="PANTHER" id="PTHR13489:SF0">
    <property type="entry name" value="MINI-CHROMOSOME MAINTENANCE COMPLEX-BINDING PROTEIN"/>
    <property type="match status" value="1"/>
</dbReference>
<organism evidence="6 7">
    <name type="scientific">Cryptolaemus montrouzieri</name>
    <dbReference type="NCBI Taxonomy" id="559131"/>
    <lineage>
        <taxon>Eukaryota</taxon>
        <taxon>Metazoa</taxon>
        <taxon>Ecdysozoa</taxon>
        <taxon>Arthropoda</taxon>
        <taxon>Hexapoda</taxon>
        <taxon>Insecta</taxon>
        <taxon>Pterygota</taxon>
        <taxon>Neoptera</taxon>
        <taxon>Endopterygota</taxon>
        <taxon>Coleoptera</taxon>
        <taxon>Polyphaga</taxon>
        <taxon>Cucujiformia</taxon>
        <taxon>Coccinelloidea</taxon>
        <taxon>Coccinellidae</taxon>
        <taxon>Scymninae</taxon>
        <taxon>Scymnini</taxon>
        <taxon>Cryptolaemus</taxon>
    </lineage>
</organism>
<reference evidence="6 7" key="1">
    <citation type="journal article" date="2021" name="BMC Biol.">
        <title>Horizontally acquired antibacterial genes associated with adaptive radiation of ladybird beetles.</title>
        <authorList>
            <person name="Li H.S."/>
            <person name="Tang X.F."/>
            <person name="Huang Y.H."/>
            <person name="Xu Z.Y."/>
            <person name="Chen M.L."/>
            <person name="Du X.Y."/>
            <person name="Qiu B.Y."/>
            <person name="Chen P.T."/>
            <person name="Zhang W."/>
            <person name="Slipinski A."/>
            <person name="Escalona H.E."/>
            <person name="Waterhouse R.M."/>
            <person name="Zwick A."/>
            <person name="Pang H."/>
        </authorList>
    </citation>
    <scope>NUCLEOTIDE SEQUENCE [LARGE SCALE GENOMIC DNA]</scope>
    <source>
        <strain evidence="6">SYSU2018</strain>
    </source>
</reference>
<protein>
    <recommendedName>
        <fullName evidence="3">Mini-chromosome maintenance complex-binding protein</fullName>
    </recommendedName>
</protein>
<evidence type="ECO:0000256" key="1">
    <source>
        <dbReference type="ARBA" id="ARBA00004123"/>
    </source>
</evidence>
<accession>A0ABD2NMG5</accession>
<sequence>MDLSQYTPETWIKNEETLMNNLQNSSWKSIPILNYVDLNALKDGQLVRFIGMVQDMRNPEYYIESYITINKETNEKTVMSAKYKEFIEYQNFNDIQERDTVRKELQTFYVISVPAENEWVRAMEAELFQIPTMANSQGNVSHKRSLEEESAMDTQEDLENTDLSNPQKRQCSNSSESNGNEIPKTTISNEHLLNFPLEDKNGKSCLVKVYTNQDQIKLNNIYEFIGFLSIDPKLSHECVPESEKNLEMEMHNPPPSLIPRLHSLSFRKLKHNNPLVQNIEIDSHQFNDVRKDVMIVLSQLLFGDEIAAEYLLCHLISEVYVRADHMALGKFSLNLSNIPILGNVNFVEKLYEFIQLLVPKSHYLPFTLENMNTLTFIPKKDYDSDRLNSGLLQLSANTVVVVDETKLEPGKLDTAGLEAVKAIANIIRNQRLSYDFNYYPVEFDYDIPFLVASEGKSMLPSDCHVVLKPDNGHLETFNEIIEAAKFFLKPELLNKIRKYLTLCRFVPYNIDDNVHVLIQNKFVEMRQQGATPDDLHNLLVLNRLICLSYGKSTLDSESWDIACKLEQKRKERLTK</sequence>
<dbReference type="AlphaFoldDB" id="A0ABD2NMG5"/>
<evidence type="ECO:0000256" key="4">
    <source>
        <dbReference type="ARBA" id="ARBA00023242"/>
    </source>
</evidence>
<dbReference type="GO" id="GO:0005634">
    <property type="term" value="C:nucleus"/>
    <property type="evidence" value="ECO:0007669"/>
    <property type="project" value="UniProtKB-SubCell"/>
</dbReference>
<evidence type="ECO:0000313" key="6">
    <source>
        <dbReference type="EMBL" id="KAL3279916.1"/>
    </source>
</evidence>
<proteinExistence type="inferred from homology"/>
<evidence type="ECO:0000256" key="3">
    <source>
        <dbReference type="ARBA" id="ARBA00015405"/>
    </source>
</evidence>
<keyword evidence="4" id="KW-0539">Nucleus</keyword>
<name>A0ABD2NMG5_9CUCU</name>
<dbReference type="PANTHER" id="PTHR13489">
    <property type="entry name" value="MINI-CHROMOSOME MAINTENANCE COMPLEX-BINDING PROTEIN"/>
    <property type="match status" value="1"/>
</dbReference>
<evidence type="ECO:0000313" key="7">
    <source>
        <dbReference type="Proteomes" id="UP001516400"/>
    </source>
</evidence>
<evidence type="ECO:0000256" key="5">
    <source>
        <dbReference type="SAM" id="MobiDB-lite"/>
    </source>
</evidence>
<dbReference type="Proteomes" id="UP001516400">
    <property type="component" value="Unassembled WGS sequence"/>
</dbReference>
<gene>
    <name evidence="6" type="ORF">HHI36_017423</name>
</gene>
<comment type="similarity">
    <text evidence="2">Belongs to the MCMBP family.</text>
</comment>